<dbReference type="EMBL" id="ADLN01000115">
    <property type="protein sequence ID" value="EHI57861.1"/>
    <property type="molecule type" value="Genomic_DNA"/>
</dbReference>
<dbReference type="AlphaFoldDB" id="G5IKS5"/>
<accession>G5IKS5</accession>
<name>G5IKS5_9FIRM</name>
<gene>
    <name evidence="1" type="ORF">HMPREF9473_04103</name>
</gene>
<dbReference type="PATRIC" id="fig|742737.3.peg.4087"/>
<dbReference type="OrthoDB" id="1655031at2"/>
<dbReference type="InterPro" id="IPR043743">
    <property type="entry name" value="DUF5688"/>
</dbReference>
<dbReference type="RefSeq" id="WP_006782094.1">
    <property type="nucleotide sequence ID" value="NZ_CP040506.1"/>
</dbReference>
<dbReference type="Proteomes" id="UP000005384">
    <property type="component" value="Unassembled WGS sequence"/>
</dbReference>
<organism evidence="1 2">
    <name type="scientific">Hungatella hathewayi WAL-18680</name>
    <dbReference type="NCBI Taxonomy" id="742737"/>
    <lineage>
        <taxon>Bacteria</taxon>
        <taxon>Bacillati</taxon>
        <taxon>Bacillota</taxon>
        <taxon>Clostridia</taxon>
        <taxon>Lachnospirales</taxon>
        <taxon>Lachnospiraceae</taxon>
        <taxon>Hungatella</taxon>
    </lineage>
</organism>
<keyword evidence="2" id="KW-1185">Reference proteome</keyword>
<sequence length="315" mass="36329">MLYEEFIITVQSKLKMRLGTSYHVTIQKVPKNNGTMLDGLCITKPGQKVSPTIYLNSFYERWKSGTAMTCILEELINIYSEESSIPQLDSGLLHDFKNLRDKVAFKLVHTASNREMLKDLPSIPFLDLSLIFYLYLNENEYGHMTATIHNSHMKSWGVTPNELYRLAMKNTPRLLPAELKSMEEVIRELCDIQMDDDFIRQLIREQAQVEEPTPLYVLSNTCGVNGACAMLYESALKNFADLLEQDLLILPSSIHEVLLLPYAEDICMEDLFQMVRHVNQTEVPVEDRLSDEVYRYKRAEDCIIAIPRLSKYQTS</sequence>
<protein>
    <submittedName>
        <fullName evidence="1">Uncharacterized protein</fullName>
    </submittedName>
</protein>
<evidence type="ECO:0000313" key="2">
    <source>
        <dbReference type="Proteomes" id="UP000005384"/>
    </source>
</evidence>
<comment type="caution">
    <text evidence="1">The sequence shown here is derived from an EMBL/GenBank/DDBJ whole genome shotgun (WGS) entry which is preliminary data.</text>
</comment>
<proteinExistence type="predicted"/>
<reference evidence="1 2" key="1">
    <citation type="submission" date="2011-08" db="EMBL/GenBank/DDBJ databases">
        <title>The Genome Sequence of Clostridium hathewayi WAL-18680.</title>
        <authorList>
            <consortium name="The Broad Institute Genome Sequencing Platform"/>
            <person name="Earl A."/>
            <person name="Ward D."/>
            <person name="Feldgarden M."/>
            <person name="Gevers D."/>
            <person name="Finegold S.M."/>
            <person name="Summanen P.H."/>
            <person name="Molitoris D.R."/>
            <person name="Song M."/>
            <person name="Daigneault M."/>
            <person name="Allen-Vercoe E."/>
            <person name="Young S.K."/>
            <person name="Zeng Q."/>
            <person name="Gargeya S."/>
            <person name="Fitzgerald M."/>
            <person name="Haas B."/>
            <person name="Abouelleil A."/>
            <person name="Alvarado L."/>
            <person name="Arachchi H.M."/>
            <person name="Berlin A."/>
            <person name="Brown A."/>
            <person name="Chapman S.B."/>
            <person name="Chen Z."/>
            <person name="Dunbar C."/>
            <person name="Freedman E."/>
            <person name="Gearin G."/>
            <person name="Gellesch M."/>
            <person name="Goldberg J."/>
            <person name="Griggs A."/>
            <person name="Gujja S."/>
            <person name="Heiman D."/>
            <person name="Howarth C."/>
            <person name="Larson L."/>
            <person name="Lui A."/>
            <person name="MacDonald P.J.P."/>
            <person name="Montmayeur A."/>
            <person name="Murphy C."/>
            <person name="Neiman D."/>
            <person name="Pearson M."/>
            <person name="Priest M."/>
            <person name="Roberts A."/>
            <person name="Saif S."/>
            <person name="Shea T."/>
            <person name="Shenoy N."/>
            <person name="Sisk P."/>
            <person name="Stolte C."/>
            <person name="Sykes S."/>
            <person name="Wortman J."/>
            <person name="Nusbaum C."/>
            <person name="Birren B."/>
        </authorList>
    </citation>
    <scope>NUCLEOTIDE SEQUENCE [LARGE SCALE GENOMIC DNA]</scope>
    <source>
        <strain evidence="1 2">WAL-18680</strain>
    </source>
</reference>
<dbReference type="HOGENOM" id="CLU_054014_0_0_9"/>
<dbReference type="Pfam" id="PF18941">
    <property type="entry name" value="DUF5688"/>
    <property type="match status" value="1"/>
</dbReference>
<evidence type="ECO:0000313" key="1">
    <source>
        <dbReference type="EMBL" id="EHI57861.1"/>
    </source>
</evidence>